<keyword evidence="4" id="KW-0238">DNA-binding</keyword>
<dbReference type="RefSeq" id="WP_203778843.1">
    <property type="nucleotide sequence ID" value="NZ_BOMV01000005.1"/>
</dbReference>
<comment type="caution">
    <text evidence="8">The sequence shown here is derived from an EMBL/GenBank/DDBJ whole genome shotgun (WGS) entry which is preliminary data.</text>
</comment>
<evidence type="ECO:0000256" key="5">
    <source>
        <dbReference type="ARBA" id="ARBA00023163"/>
    </source>
</evidence>
<evidence type="ECO:0000313" key="9">
    <source>
        <dbReference type="Proteomes" id="UP000636960"/>
    </source>
</evidence>
<keyword evidence="9" id="KW-1185">Reference proteome</keyword>
<dbReference type="NCBIfam" id="TIGR02937">
    <property type="entry name" value="sigma70-ECF"/>
    <property type="match status" value="1"/>
</dbReference>
<evidence type="ECO:0000256" key="2">
    <source>
        <dbReference type="ARBA" id="ARBA00023015"/>
    </source>
</evidence>
<dbReference type="EMBL" id="BOMV01000005">
    <property type="protein sequence ID" value="GIE92994.1"/>
    <property type="molecule type" value="Genomic_DNA"/>
</dbReference>
<dbReference type="Gene3D" id="1.10.10.10">
    <property type="entry name" value="Winged helix-like DNA-binding domain superfamily/Winged helix DNA-binding domain"/>
    <property type="match status" value="1"/>
</dbReference>
<dbReference type="InterPro" id="IPR013325">
    <property type="entry name" value="RNA_pol_sigma_r2"/>
</dbReference>
<dbReference type="AlphaFoldDB" id="A0A919MSA9"/>
<proteinExistence type="inferred from homology"/>
<dbReference type="Proteomes" id="UP000636960">
    <property type="component" value="Unassembled WGS sequence"/>
</dbReference>
<reference evidence="8" key="1">
    <citation type="submission" date="2021-01" db="EMBL/GenBank/DDBJ databases">
        <title>Whole genome shotgun sequence of Actinoplanes rishiriensis NBRC 108556.</title>
        <authorList>
            <person name="Komaki H."/>
            <person name="Tamura T."/>
        </authorList>
    </citation>
    <scope>NUCLEOTIDE SEQUENCE</scope>
    <source>
        <strain evidence="8">NBRC 108556</strain>
    </source>
</reference>
<dbReference type="InterPro" id="IPR014325">
    <property type="entry name" value="RNA_pol_sigma-E_actinobac"/>
</dbReference>
<feature type="domain" description="RNA polymerase sigma factor 70 region 4 type 2" evidence="7">
    <location>
        <begin position="104"/>
        <end position="154"/>
    </location>
</feature>
<dbReference type="InterPro" id="IPR036388">
    <property type="entry name" value="WH-like_DNA-bd_sf"/>
</dbReference>
<dbReference type="InterPro" id="IPR007627">
    <property type="entry name" value="RNA_pol_sigma70_r2"/>
</dbReference>
<comment type="similarity">
    <text evidence="1">Belongs to the sigma-70 factor family. ECF subfamily.</text>
</comment>
<evidence type="ECO:0000256" key="3">
    <source>
        <dbReference type="ARBA" id="ARBA00023082"/>
    </source>
</evidence>
<keyword evidence="3" id="KW-0731">Sigma factor</keyword>
<gene>
    <name evidence="8" type="ORF">Ari01nite_04590</name>
</gene>
<dbReference type="InterPro" id="IPR013249">
    <property type="entry name" value="RNA_pol_sigma70_r4_t2"/>
</dbReference>
<evidence type="ECO:0000256" key="4">
    <source>
        <dbReference type="ARBA" id="ARBA00023125"/>
    </source>
</evidence>
<organism evidence="8 9">
    <name type="scientific">Paractinoplanes rishiriensis</name>
    <dbReference type="NCBI Taxonomy" id="1050105"/>
    <lineage>
        <taxon>Bacteria</taxon>
        <taxon>Bacillati</taxon>
        <taxon>Actinomycetota</taxon>
        <taxon>Actinomycetes</taxon>
        <taxon>Micromonosporales</taxon>
        <taxon>Micromonosporaceae</taxon>
        <taxon>Paractinoplanes</taxon>
    </lineage>
</organism>
<accession>A0A919MSA9</accession>
<evidence type="ECO:0000313" key="8">
    <source>
        <dbReference type="EMBL" id="GIE92994.1"/>
    </source>
</evidence>
<dbReference type="Pfam" id="PF04542">
    <property type="entry name" value="Sigma70_r2"/>
    <property type="match status" value="1"/>
</dbReference>
<dbReference type="SUPFAM" id="SSF88659">
    <property type="entry name" value="Sigma3 and sigma4 domains of RNA polymerase sigma factors"/>
    <property type="match status" value="1"/>
</dbReference>
<feature type="domain" description="RNA polymerase sigma-70 region 2" evidence="6">
    <location>
        <begin position="12"/>
        <end position="78"/>
    </location>
</feature>
<dbReference type="GO" id="GO:0016987">
    <property type="term" value="F:sigma factor activity"/>
    <property type="evidence" value="ECO:0007669"/>
    <property type="project" value="UniProtKB-KW"/>
</dbReference>
<dbReference type="InterPro" id="IPR014284">
    <property type="entry name" value="RNA_pol_sigma-70_dom"/>
</dbReference>
<dbReference type="InterPro" id="IPR013324">
    <property type="entry name" value="RNA_pol_sigma_r3/r4-like"/>
</dbReference>
<dbReference type="NCBIfam" id="TIGR02983">
    <property type="entry name" value="SigE-fam_strep"/>
    <property type="match status" value="1"/>
</dbReference>
<dbReference type="GO" id="GO:0006352">
    <property type="term" value="P:DNA-templated transcription initiation"/>
    <property type="evidence" value="ECO:0007669"/>
    <property type="project" value="InterPro"/>
</dbReference>
<dbReference type="Pfam" id="PF08281">
    <property type="entry name" value="Sigma70_r4_2"/>
    <property type="match status" value="1"/>
</dbReference>
<keyword evidence="5" id="KW-0804">Transcription</keyword>
<dbReference type="CDD" id="cd06171">
    <property type="entry name" value="Sigma70_r4"/>
    <property type="match status" value="1"/>
</dbReference>
<dbReference type="GO" id="GO:0003677">
    <property type="term" value="F:DNA binding"/>
    <property type="evidence" value="ECO:0007669"/>
    <property type="project" value="UniProtKB-KW"/>
</dbReference>
<protein>
    <submittedName>
        <fullName evidence="8">RNA polymerase sigma factor</fullName>
    </submittedName>
</protein>
<dbReference type="PANTHER" id="PTHR43133:SF50">
    <property type="entry name" value="ECF RNA POLYMERASE SIGMA FACTOR SIGM"/>
    <property type="match status" value="1"/>
</dbReference>
<dbReference type="InterPro" id="IPR039425">
    <property type="entry name" value="RNA_pol_sigma-70-like"/>
</dbReference>
<keyword evidence="2" id="KW-0805">Transcription regulation</keyword>
<dbReference type="SUPFAM" id="SSF88946">
    <property type="entry name" value="Sigma2 domain of RNA polymerase sigma factors"/>
    <property type="match status" value="1"/>
</dbReference>
<evidence type="ECO:0000256" key="1">
    <source>
        <dbReference type="ARBA" id="ARBA00010641"/>
    </source>
</evidence>
<dbReference type="Gene3D" id="1.10.1740.10">
    <property type="match status" value="1"/>
</dbReference>
<sequence>MSETERAFQRFFEESHSDLARLAYLLTGETGVADDLAADAFVEVWRHWHRVTAADSPLAYARGIVANLARQWIKKQTRERLGLRGLGLLRRPAGEPDTNAVLDVRAALRLLPQRRRECVVLRYAFDVPEREVAEILGISVGAVKSQTSRGAAQLSTYLKDLSVGGARATAG</sequence>
<dbReference type="PANTHER" id="PTHR43133">
    <property type="entry name" value="RNA POLYMERASE ECF-TYPE SIGMA FACTO"/>
    <property type="match status" value="1"/>
</dbReference>
<evidence type="ECO:0000259" key="7">
    <source>
        <dbReference type="Pfam" id="PF08281"/>
    </source>
</evidence>
<evidence type="ECO:0000259" key="6">
    <source>
        <dbReference type="Pfam" id="PF04542"/>
    </source>
</evidence>
<name>A0A919MSA9_9ACTN</name>